<evidence type="ECO:0000259" key="2">
    <source>
        <dbReference type="PROSITE" id="PS51406"/>
    </source>
</evidence>
<feature type="domain" description="Fibrinogen C-terminal" evidence="2">
    <location>
        <begin position="1"/>
        <end position="90"/>
    </location>
</feature>
<evidence type="ECO:0000256" key="1">
    <source>
        <dbReference type="ARBA" id="ARBA00023157"/>
    </source>
</evidence>
<organism evidence="3 4">
    <name type="scientific">Porites evermanni</name>
    <dbReference type="NCBI Taxonomy" id="104178"/>
    <lineage>
        <taxon>Eukaryota</taxon>
        <taxon>Metazoa</taxon>
        <taxon>Cnidaria</taxon>
        <taxon>Anthozoa</taxon>
        <taxon>Hexacorallia</taxon>
        <taxon>Scleractinia</taxon>
        <taxon>Fungiina</taxon>
        <taxon>Poritidae</taxon>
        <taxon>Porites</taxon>
    </lineage>
</organism>
<dbReference type="SUPFAM" id="SSF56496">
    <property type="entry name" value="Fibrinogen C-terminal domain-like"/>
    <property type="match status" value="1"/>
</dbReference>
<dbReference type="PANTHER" id="PTHR19143">
    <property type="entry name" value="FIBRINOGEN/TENASCIN/ANGIOPOEITIN"/>
    <property type="match status" value="1"/>
</dbReference>
<evidence type="ECO:0000313" key="4">
    <source>
        <dbReference type="Proteomes" id="UP001159427"/>
    </source>
</evidence>
<comment type="caution">
    <text evidence="3">The sequence shown here is derived from an EMBL/GenBank/DDBJ whole genome shotgun (WGS) entry which is preliminary data.</text>
</comment>
<dbReference type="PROSITE" id="PS00514">
    <property type="entry name" value="FIBRINOGEN_C_1"/>
    <property type="match status" value="1"/>
</dbReference>
<dbReference type="Pfam" id="PF00147">
    <property type="entry name" value="Fibrinogen_C"/>
    <property type="match status" value="1"/>
</dbReference>
<feature type="non-terminal residue" evidence="3">
    <location>
        <position position="91"/>
    </location>
</feature>
<dbReference type="InterPro" id="IPR014716">
    <property type="entry name" value="Fibrinogen_a/b/g_C_1"/>
</dbReference>
<evidence type="ECO:0000313" key="3">
    <source>
        <dbReference type="EMBL" id="CAH3025071.1"/>
    </source>
</evidence>
<keyword evidence="1" id="KW-1015">Disulfide bond</keyword>
<dbReference type="Gene3D" id="3.90.215.10">
    <property type="entry name" value="Gamma Fibrinogen, chain A, domain 1"/>
    <property type="match status" value="1"/>
</dbReference>
<accession>A0ABN8M986</accession>
<dbReference type="InterPro" id="IPR002181">
    <property type="entry name" value="Fibrinogen_a/b/g_C_dom"/>
</dbReference>
<feature type="non-terminal residue" evidence="3">
    <location>
        <position position="1"/>
    </location>
</feature>
<dbReference type="InterPro" id="IPR020837">
    <property type="entry name" value="Fibrinogen_CS"/>
</dbReference>
<dbReference type="Proteomes" id="UP001159427">
    <property type="component" value="Unassembled WGS sequence"/>
</dbReference>
<dbReference type="InterPro" id="IPR036056">
    <property type="entry name" value="Fibrinogen-like_C"/>
</dbReference>
<proteinExistence type="predicted"/>
<sequence length="91" mass="10664">FAGTAGDSLTYHRGMSFTTKDRDNDQLLACLPDNCALRFKGAWWYHGCHYSNLNGLYRPWKIDDRVISWYCWKKACHSAKRSEMKIRPKGF</sequence>
<dbReference type="InterPro" id="IPR050373">
    <property type="entry name" value="Fibrinogen_C-term_domain"/>
</dbReference>
<gene>
    <name evidence="3" type="ORF">PEVE_00024969</name>
</gene>
<dbReference type="SMART" id="SM00186">
    <property type="entry name" value="FBG"/>
    <property type="match status" value="1"/>
</dbReference>
<reference evidence="3 4" key="1">
    <citation type="submission" date="2022-05" db="EMBL/GenBank/DDBJ databases">
        <authorList>
            <consortium name="Genoscope - CEA"/>
            <person name="William W."/>
        </authorList>
    </citation>
    <scope>NUCLEOTIDE SEQUENCE [LARGE SCALE GENOMIC DNA]</scope>
</reference>
<protein>
    <recommendedName>
        <fullName evidence="2">Fibrinogen C-terminal domain-containing protein</fullName>
    </recommendedName>
</protein>
<keyword evidence="4" id="KW-1185">Reference proteome</keyword>
<name>A0ABN8M986_9CNID</name>
<dbReference type="PROSITE" id="PS51406">
    <property type="entry name" value="FIBRINOGEN_C_2"/>
    <property type="match status" value="1"/>
</dbReference>
<dbReference type="EMBL" id="CALNXI010000335">
    <property type="protein sequence ID" value="CAH3025071.1"/>
    <property type="molecule type" value="Genomic_DNA"/>
</dbReference>